<sequence>MEHIFACIGKVQAEKNSKRCFFKFYKFSLPSENYPSNYSCLDDLTCDSTYYSETPKFTTADAATNLSIDFPYSVDSKKIVDYSIEPKKENECTQNAFRIDINKEKHGIRSIQPNLAESIKTENNQKPENEGIANGCLAPRNERCSFEDKTVSESPQSIMIFQPKDIELIPSEAEKSYEENEPCQEPISATLIHDDDTEYVLEDKLVKEINDNEAKITEARVMAARKILSIALRKLEEQINNNSMRH</sequence>
<protein>
    <submittedName>
        <fullName evidence="1">Uncharacterized protein</fullName>
    </submittedName>
</protein>
<gene>
    <name evidence="1" type="ORF">HYD_5330</name>
</gene>
<name>A0ABM7V9D6_9PROT</name>
<dbReference type="Proteomes" id="UP001320209">
    <property type="component" value="Chromosome"/>
</dbReference>
<proteinExistence type="predicted"/>
<reference evidence="1" key="1">
    <citation type="submission" date="2021-10" db="EMBL/GenBank/DDBJ databases">
        <title>Genome Sequence of The Candidatus Hydrogeosomobacter endosymbioticus, an Intracellular Bacterial Symbiont of the Anaerobic Ciliate GW7.</title>
        <authorList>
            <person name="Shiohama Y."/>
            <person name="Shinzato N."/>
        </authorList>
    </citation>
    <scope>NUCLEOTIDE SEQUENCE [LARGE SCALE GENOMIC DNA]</scope>
    <source>
        <strain evidence="1">200920</strain>
    </source>
</reference>
<keyword evidence="2" id="KW-1185">Reference proteome</keyword>
<dbReference type="EMBL" id="AP025225">
    <property type="protein sequence ID" value="BDB96400.1"/>
    <property type="molecule type" value="Genomic_DNA"/>
</dbReference>
<organism evidence="1 2">
    <name type="scientific">Candidatus Hydrogenosomobacter endosymbioticus</name>
    <dbReference type="NCBI Taxonomy" id="2558174"/>
    <lineage>
        <taxon>Bacteria</taxon>
        <taxon>Pseudomonadati</taxon>
        <taxon>Pseudomonadota</taxon>
        <taxon>Alphaproteobacteria</taxon>
        <taxon>Holosporales</taxon>
        <taxon>Holosporaceae</taxon>
        <taxon>Candidatus Hydrogenosomobacter</taxon>
    </lineage>
</organism>
<evidence type="ECO:0000313" key="1">
    <source>
        <dbReference type="EMBL" id="BDB96400.1"/>
    </source>
</evidence>
<accession>A0ABM7V9D6</accession>
<evidence type="ECO:0000313" key="2">
    <source>
        <dbReference type="Proteomes" id="UP001320209"/>
    </source>
</evidence>